<comment type="catalytic activity">
    <reaction evidence="1">
        <text>RNA(n) + a ribonucleoside 5'-triphosphate = RNA(n+1) + diphosphate</text>
        <dbReference type="Rhea" id="RHEA:21248"/>
        <dbReference type="Rhea" id="RHEA-COMP:14527"/>
        <dbReference type="Rhea" id="RHEA-COMP:17342"/>
        <dbReference type="ChEBI" id="CHEBI:33019"/>
        <dbReference type="ChEBI" id="CHEBI:61557"/>
        <dbReference type="ChEBI" id="CHEBI:140395"/>
        <dbReference type="EC" id="2.7.7.48"/>
    </reaction>
</comment>
<keyword evidence="5" id="KW-1185">Reference proteome</keyword>
<dbReference type="GO" id="GO:0030422">
    <property type="term" value="P:siRNA processing"/>
    <property type="evidence" value="ECO:0007669"/>
    <property type="project" value="TreeGrafter"/>
</dbReference>
<keyword evidence="1" id="KW-0548">Nucleotidyltransferase</keyword>
<comment type="similarity">
    <text evidence="1">Belongs to the RdRP family.</text>
</comment>
<feature type="non-terminal residue" evidence="4">
    <location>
        <position position="1"/>
    </location>
</feature>
<dbReference type="InterPro" id="IPR057596">
    <property type="entry name" value="RDRP_core"/>
</dbReference>
<gene>
    <name evidence="4" type="ORF">PENTCL1PPCAC_19790</name>
</gene>
<keyword evidence="1" id="KW-0808">Transferase</keyword>
<keyword evidence="1" id="KW-0694">RNA-binding</keyword>
<reference evidence="4" key="1">
    <citation type="submission" date="2023-10" db="EMBL/GenBank/DDBJ databases">
        <title>Genome assembly of Pristionchus species.</title>
        <authorList>
            <person name="Yoshida K."/>
            <person name="Sommer R.J."/>
        </authorList>
    </citation>
    <scope>NUCLEOTIDE SEQUENCE</scope>
    <source>
        <strain evidence="4">RS0144</strain>
    </source>
</reference>
<name>A0AAV5TT16_9BILA</name>
<proteinExistence type="inferred from homology"/>
<dbReference type="AlphaFoldDB" id="A0AAV5TT16"/>
<dbReference type="EMBL" id="BTSX01000004">
    <property type="protein sequence ID" value="GMS97615.1"/>
    <property type="molecule type" value="Genomic_DNA"/>
</dbReference>
<evidence type="ECO:0000313" key="4">
    <source>
        <dbReference type="EMBL" id="GMS97615.1"/>
    </source>
</evidence>
<feature type="domain" description="RDRP core" evidence="3">
    <location>
        <begin position="5"/>
        <end position="109"/>
    </location>
</feature>
<dbReference type="GO" id="GO:0003723">
    <property type="term" value="F:RNA binding"/>
    <property type="evidence" value="ECO:0007669"/>
    <property type="project" value="UniProtKB-KW"/>
</dbReference>
<evidence type="ECO:0000256" key="1">
    <source>
        <dbReference type="RuleBase" id="RU363098"/>
    </source>
</evidence>
<feature type="non-terminal residue" evidence="4">
    <location>
        <position position="176"/>
    </location>
</feature>
<accession>A0AAV5TT16</accession>
<dbReference type="EC" id="2.7.7.48" evidence="1"/>
<evidence type="ECO:0000259" key="3">
    <source>
        <dbReference type="Pfam" id="PF05183"/>
    </source>
</evidence>
<dbReference type="Pfam" id="PF05183">
    <property type="entry name" value="RdRP"/>
    <property type="match status" value="1"/>
</dbReference>
<protein>
    <recommendedName>
        <fullName evidence="1">RNA-dependent RNA polymerase</fullName>
        <ecNumber evidence="1">2.7.7.48</ecNumber>
    </recommendedName>
</protein>
<dbReference type="GO" id="GO:0003968">
    <property type="term" value="F:RNA-directed RNA polymerase activity"/>
    <property type="evidence" value="ECO:0007669"/>
    <property type="project" value="UniProtKB-KW"/>
</dbReference>
<feature type="region of interest" description="Disordered" evidence="2">
    <location>
        <begin position="52"/>
        <end position="72"/>
    </location>
</feature>
<keyword evidence="1" id="KW-0696">RNA-directed RNA polymerase</keyword>
<comment type="caution">
    <text evidence="4">The sequence shown here is derived from an EMBL/GenBank/DDBJ whole genome shotgun (WGS) entry which is preliminary data.</text>
</comment>
<sequence length="176" mass="19490">EERKAEFFSEAIVNGQPGMLCTAHLAASDLYGLDSTPSTSLATKIAQTLDYQRSGVPPEKMTEDDVEDPKDEERVIPAEKTTWKADVLRYYRKAGYESRGILGEAFRAVSKYESGLDCGEGKMEKDVDSSFLVDGWENYKTVEAELGNYSQAMKSVIEHNGIATEEEMLSGKILSV</sequence>
<organism evidence="4 5">
    <name type="scientific">Pristionchus entomophagus</name>
    <dbReference type="NCBI Taxonomy" id="358040"/>
    <lineage>
        <taxon>Eukaryota</taxon>
        <taxon>Metazoa</taxon>
        <taxon>Ecdysozoa</taxon>
        <taxon>Nematoda</taxon>
        <taxon>Chromadorea</taxon>
        <taxon>Rhabditida</taxon>
        <taxon>Rhabditina</taxon>
        <taxon>Diplogasteromorpha</taxon>
        <taxon>Diplogasteroidea</taxon>
        <taxon>Neodiplogasteridae</taxon>
        <taxon>Pristionchus</taxon>
    </lineage>
</organism>
<dbReference type="InterPro" id="IPR007855">
    <property type="entry name" value="RDRP"/>
</dbReference>
<evidence type="ECO:0000313" key="5">
    <source>
        <dbReference type="Proteomes" id="UP001432027"/>
    </source>
</evidence>
<dbReference type="Proteomes" id="UP001432027">
    <property type="component" value="Unassembled WGS sequence"/>
</dbReference>
<evidence type="ECO:0000256" key="2">
    <source>
        <dbReference type="SAM" id="MobiDB-lite"/>
    </source>
</evidence>
<dbReference type="GO" id="GO:0031380">
    <property type="term" value="C:nuclear RNA-directed RNA polymerase complex"/>
    <property type="evidence" value="ECO:0007669"/>
    <property type="project" value="TreeGrafter"/>
</dbReference>
<dbReference type="PANTHER" id="PTHR23079">
    <property type="entry name" value="RNA-DEPENDENT RNA POLYMERASE"/>
    <property type="match status" value="1"/>
</dbReference>
<dbReference type="PANTHER" id="PTHR23079:SF57">
    <property type="entry name" value="RNA-DIRECTED RNA POLYMERASE"/>
    <property type="match status" value="1"/>
</dbReference>